<dbReference type="AlphaFoldDB" id="A0A2S9YJY9"/>
<comment type="caution">
    <text evidence="2">The sequence shown here is derived from an EMBL/GenBank/DDBJ whole genome shotgun (WGS) entry which is preliminary data.</text>
</comment>
<organism evidence="2 3">
    <name type="scientific">Enhygromyxa salina</name>
    <dbReference type="NCBI Taxonomy" id="215803"/>
    <lineage>
        <taxon>Bacteria</taxon>
        <taxon>Pseudomonadati</taxon>
        <taxon>Myxococcota</taxon>
        <taxon>Polyangia</taxon>
        <taxon>Nannocystales</taxon>
        <taxon>Nannocystaceae</taxon>
        <taxon>Enhygromyxa</taxon>
    </lineage>
</organism>
<sequence>MRDPAPQTTIAEYLELDAEADGKLELLNGVVVAMAGASPRHNQIVSNVAFALNAVLRKGPCRVFSQDQRVQVEATESYLYPDIVVVCEEPSFDTSARPASLRNPSAIVEVLSRSTLDLDLGAKLGHYRRIPSVREVLLIHAEERRVTTVTRQDDGSWKLVDTGPEGEVELSGVCLSLDTIYERSESLPGS</sequence>
<evidence type="ECO:0000313" key="3">
    <source>
        <dbReference type="Proteomes" id="UP000237968"/>
    </source>
</evidence>
<keyword evidence="3" id="KW-1185">Reference proteome</keyword>
<dbReference type="InterPro" id="IPR012296">
    <property type="entry name" value="Nuclease_put_TT1808"/>
</dbReference>
<dbReference type="InterPro" id="IPR008538">
    <property type="entry name" value="Uma2"/>
</dbReference>
<dbReference type="EMBL" id="PVNK01000013">
    <property type="protein sequence ID" value="PRQ05423.1"/>
    <property type="molecule type" value="Genomic_DNA"/>
</dbReference>
<dbReference type="PANTHER" id="PTHR36558:SF1">
    <property type="entry name" value="RESTRICTION ENDONUCLEASE DOMAIN-CONTAINING PROTEIN-RELATED"/>
    <property type="match status" value="1"/>
</dbReference>
<feature type="domain" description="Putative restriction endonuclease" evidence="1">
    <location>
        <begin position="11"/>
        <end position="168"/>
    </location>
</feature>
<dbReference type="InterPro" id="IPR011335">
    <property type="entry name" value="Restrct_endonuc-II-like"/>
</dbReference>
<evidence type="ECO:0000259" key="1">
    <source>
        <dbReference type="Pfam" id="PF05685"/>
    </source>
</evidence>
<dbReference type="PANTHER" id="PTHR36558">
    <property type="entry name" value="GLR1098 PROTEIN"/>
    <property type="match status" value="1"/>
</dbReference>
<accession>A0A2S9YJY9</accession>
<dbReference type="Proteomes" id="UP000237968">
    <property type="component" value="Unassembled WGS sequence"/>
</dbReference>
<name>A0A2S9YJY9_9BACT</name>
<dbReference type="CDD" id="cd06260">
    <property type="entry name" value="DUF820-like"/>
    <property type="match status" value="1"/>
</dbReference>
<reference evidence="2 3" key="1">
    <citation type="submission" date="2018-03" db="EMBL/GenBank/DDBJ databases">
        <title>Draft Genome Sequences of the Obligatory Marine Myxobacteria Enhygromyxa salina SWB005.</title>
        <authorList>
            <person name="Poehlein A."/>
            <person name="Moghaddam J.A."/>
            <person name="Harms H."/>
            <person name="Alanjari M."/>
            <person name="Koenig G.M."/>
            <person name="Daniel R."/>
            <person name="Schaeberle T.F."/>
        </authorList>
    </citation>
    <scope>NUCLEOTIDE SEQUENCE [LARGE SCALE GENOMIC DNA]</scope>
    <source>
        <strain evidence="2 3">SWB005</strain>
    </source>
</reference>
<proteinExistence type="predicted"/>
<dbReference type="RefSeq" id="WP_181197153.1">
    <property type="nucleotide sequence ID" value="NZ_PVNK01000013.1"/>
</dbReference>
<dbReference type="Pfam" id="PF05685">
    <property type="entry name" value="Uma2"/>
    <property type="match status" value="1"/>
</dbReference>
<evidence type="ECO:0000313" key="2">
    <source>
        <dbReference type="EMBL" id="PRQ05423.1"/>
    </source>
</evidence>
<dbReference type="Gene3D" id="3.90.1570.10">
    <property type="entry name" value="tt1808, chain A"/>
    <property type="match status" value="1"/>
</dbReference>
<gene>
    <name evidence="2" type="ORF">ENSA5_02430</name>
</gene>
<protein>
    <recommendedName>
        <fullName evidence="1">Putative restriction endonuclease domain-containing protein</fullName>
    </recommendedName>
</protein>
<dbReference type="SUPFAM" id="SSF52980">
    <property type="entry name" value="Restriction endonuclease-like"/>
    <property type="match status" value="1"/>
</dbReference>